<organism evidence="1 2">
    <name type="scientific">Elysia crispata</name>
    <name type="common">lettuce slug</name>
    <dbReference type="NCBI Taxonomy" id="231223"/>
    <lineage>
        <taxon>Eukaryota</taxon>
        <taxon>Metazoa</taxon>
        <taxon>Spiralia</taxon>
        <taxon>Lophotrochozoa</taxon>
        <taxon>Mollusca</taxon>
        <taxon>Gastropoda</taxon>
        <taxon>Heterobranchia</taxon>
        <taxon>Euthyneura</taxon>
        <taxon>Panpulmonata</taxon>
        <taxon>Sacoglossa</taxon>
        <taxon>Placobranchoidea</taxon>
        <taxon>Plakobranchidae</taxon>
        <taxon>Elysia</taxon>
    </lineage>
</organism>
<gene>
    <name evidence="1" type="ORF">RRG08_061386</name>
</gene>
<name>A0AAE1AG27_9GAST</name>
<evidence type="ECO:0000313" key="2">
    <source>
        <dbReference type="Proteomes" id="UP001283361"/>
    </source>
</evidence>
<dbReference type="Proteomes" id="UP001283361">
    <property type="component" value="Unassembled WGS sequence"/>
</dbReference>
<accession>A0AAE1AG27</accession>
<keyword evidence="2" id="KW-1185">Reference proteome</keyword>
<dbReference type="EMBL" id="JAWDGP010001944">
    <property type="protein sequence ID" value="KAK3786835.1"/>
    <property type="molecule type" value="Genomic_DNA"/>
</dbReference>
<sequence>MKWSLVLPHLSRRLCWLKLNNNFYSGFSGVGSCAMRYAAVVYLLSNRLCFTSRSVARANQTAVPGRGSRPTSGICRLRLVLSEFYTERSTFRVSMTGGFGC</sequence>
<dbReference type="AlphaFoldDB" id="A0AAE1AG27"/>
<comment type="caution">
    <text evidence="1">The sequence shown here is derived from an EMBL/GenBank/DDBJ whole genome shotgun (WGS) entry which is preliminary data.</text>
</comment>
<evidence type="ECO:0000313" key="1">
    <source>
        <dbReference type="EMBL" id="KAK3786835.1"/>
    </source>
</evidence>
<dbReference type="PROSITE" id="PS51257">
    <property type="entry name" value="PROKAR_LIPOPROTEIN"/>
    <property type="match status" value="1"/>
</dbReference>
<proteinExistence type="predicted"/>
<reference evidence="1" key="1">
    <citation type="journal article" date="2023" name="G3 (Bethesda)">
        <title>A reference genome for the long-term kleptoplast-retaining sea slug Elysia crispata morphotype clarki.</title>
        <authorList>
            <person name="Eastman K.E."/>
            <person name="Pendleton A.L."/>
            <person name="Shaikh M.A."/>
            <person name="Suttiyut T."/>
            <person name="Ogas R."/>
            <person name="Tomko P."/>
            <person name="Gavelis G."/>
            <person name="Widhalm J.R."/>
            <person name="Wisecaver J.H."/>
        </authorList>
    </citation>
    <scope>NUCLEOTIDE SEQUENCE</scope>
    <source>
        <strain evidence="1">ECLA1</strain>
    </source>
</reference>
<protein>
    <submittedName>
        <fullName evidence="1">Uncharacterized protein</fullName>
    </submittedName>
</protein>